<evidence type="ECO:0000256" key="1">
    <source>
        <dbReference type="ARBA" id="ARBA00005495"/>
    </source>
</evidence>
<dbReference type="InterPro" id="IPR011057">
    <property type="entry name" value="Mss4-like_sf"/>
</dbReference>
<proteinExistence type="inferred from homology"/>
<dbReference type="EMBL" id="JROI01000016">
    <property type="protein sequence ID" value="KGI76661.1"/>
    <property type="molecule type" value="Genomic_DNA"/>
</dbReference>
<evidence type="ECO:0000259" key="5">
    <source>
        <dbReference type="PROSITE" id="PS51891"/>
    </source>
</evidence>
<dbReference type="PROSITE" id="PS51891">
    <property type="entry name" value="CENP_V_GFA"/>
    <property type="match status" value="1"/>
</dbReference>
<keyword evidence="3" id="KW-0862">Zinc</keyword>
<dbReference type="InterPro" id="IPR006913">
    <property type="entry name" value="CENP-V/GFA"/>
</dbReference>
<dbReference type="GO" id="GO:0016846">
    <property type="term" value="F:carbon-sulfur lyase activity"/>
    <property type="evidence" value="ECO:0007669"/>
    <property type="project" value="InterPro"/>
</dbReference>
<comment type="caution">
    <text evidence="6">The sequence shown here is derived from an EMBL/GenBank/DDBJ whole genome shotgun (WGS) entry which is preliminary data.</text>
</comment>
<keyword evidence="2" id="KW-0479">Metal-binding</keyword>
<gene>
    <name evidence="6" type="ORF">LF63_0113880</name>
</gene>
<evidence type="ECO:0000256" key="3">
    <source>
        <dbReference type="ARBA" id="ARBA00022833"/>
    </source>
</evidence>
<evidence type="ECO:0000256" key="4">
    <source>
        <dbReference type="ARBA" id="ARBA00023239"/>
    </source>
</evidence>
<name>A0A099CSK8_9GAMM</name>
<evidence type="ECO:0000313" key="7">
    <source>
        <dbReference type="Proteomes" id="UP000029708"/>
    </source>
</evidence>
<keyword evidence="7" id="KW-1185">Reference proteome</keyword>
<dbReference type="Gene3D" id="3.90.1590.10">
    <property type="entry name" value="glutathione-dependent formaldehyde- activating enzyme (gfa)"/>
    <property type="match status" value="1"/>
</dbReference>
<reference evidence="6 7" key="1">
    <citation type="submission" date="2014-09" db="EMBL/GenBank/DDBJ databases">
        <title>Xanthomonadaceae 3.5X direct submission.</title>
        <authorList>
            <person name="Fang T."/>
            <person name="Wang H."/>
        </authorList>
    </citation>
    <scope>NUCLEOTIDE SEQUENCE [LARGE SCALE GENOMIC DNA]</scope>
    <source>
        <strain evidence="6 7">3.5X</strain>
    </source>
</reference>
<dbReference type="SUPFAM" id="SSF51316">
    <property type="entry name" value="Mss4-like"/>
    <property type="match status" value="1"/>
</dbReference>
<dbReference type="GO" id="GO:0046872">
    <property type="term" value="F:metal ion binding"/>
    <property type="evidence" value="ECO:0007669"/>
    <property type="project" value="UniProtKB-KW"/>
</dbReference>
<comment type="similarity">
    <text evidence="1">Belongs to the Gfa family.</text>
</comment>
<protein>
    <recommendedName>
        <fullName evidence="5">CENP-V/GFA domain-containing protein</fullName>
    </recommendedName>
</protein>
<organism evidence="6 7">
    <name type="scientific">Oleiagrimonas soli</name>
    <dbReference type="NCBI Taxonomy" id="1543381"/>
    <lineage>
        <taxon>Bacteria</taxon>
        <taxon>Pseudomonadati</taxon>
        <taxon>Pseudomonadota</taxon>
        <taxon>Gammaproteobacteria</taxon>
        <taxon>Lysobacterales</taxon>
        <taxon>Rhodanobacteraceae</taxon>
        <taxon>Oleiagrimonas</taxon>
    </lineage>
</organism>
<dbReference type="Proteomes" id="UP000029708">
    <property type="component" value="Unassembled WGS sequence"/>
</dbReference>
<dbReference type="STRING" id="1543381.LF63_0113880"/>
<feature type="domain" description="CENP-V/GFA" evidence="5">
    <location>
        <begin position="4"/>
        <end position="116"/>
    </location>
</feature>
<keyword evidence="4" id="KW-0456">Lyase</keyword>
<dbReference type="PANTHER" id="PTHR33337:SF40">
    <property type="entry name" value="CENP-V_GFA DOMAIN-CONTAINING PROTEIN-RELATED"/>
    <property type="match status" value="1"/>
</dbReference>
<dbReference type="AlphaFoldDB" id="A0A099CSK8"/>
<evidence type="ECO:0000313" key="6">
    <source>
        <dbReference type="EMBL" id="KGI76661.1"/>
    </source>
</evidence>
<dbReference type="PANTHER" id="PTHR33337">
    <property type="entry name" value="GFA DOMAIN-CONTAINING PROTEIN"/>
    <property type="match status" value="1"/>
</dbReference>
<dbReference type="Pfam" id="PF04828">
    <property type="entry name" value="GFA"/>
    <property type="match status" value="1"/>
</dbReference>
<evidence type="ECO:0000256" key="2">
    <source>
        <dbReference type="ARBA" id="ARBA00022723"/>
    </source>
</evidence>
<sequence length="131" mass="14814">MSEYRGRCLCGAVTYVARGEPVNPHYCHCDACRRSAGAPVVAWVNFAESDFSWQGDEPTWFASSPGMRRGFCARCGSTMCTLEDDGEVCVTIASLEHPEAVAPRYHIYVQHTLPWLKQDDGLRREVREDRR</sequence>
<dbReference type="HOGENOM" id="CLU_055491_4_0_6"/>
<accession>A0A099CSK8</accession>